<feature type="compositionally biased region" description="Basic and acidic residues" evidence="1">
    <location>
        <begin position="278"/>
        <end position="294"/>
    </location>
</feature>
<feature type="chain" id="PRO_5018131851" description="Extracellular membrane protein CFEM domain-containing protein" evidence="3">
    <location>
        <begin position="27"/>
        <end position="647"/>
    </location>
</feature>
<feature type="region of interest" description="Disordered" evidence="1">
    <location>
        <begin position="155"/>
        <end position="180"/>
    </location>
</feature>
<sequence length="647" mass="72099">MRLYLEIPLFLLPAFLLTSEVLVASATVETRRINHKNSRSSDSPEKYNLTLCAKQCRTEFFQYCHTRQPGAKGDSNVFRTCMCIYKSGAQYMDHCARHCDEEVSFPEQMGELRAWWSNWCEKHEPTSTTSISIPGPSGSGTDLDKSKIPGMSLIGDDGKSGVPTIPSPKPKTTPESEQKGQGISVITAGASVTFASAFLFLSYVMFMRRNKYARRRGILAWVCLKLFERGYRGGGAGLPRSRTTAMRMRVTNGRTEVVGNPKWLNKTMPPLPQPRSTNTERSRDVQDSGHDTAHPRTKSRFLSRIIMGRQEQKTLSGGLRRGGVLGRNQVRSKSHRHSQGGLNAVQGYADDVEEEDEKLQDYSRSKGIARSGEHATVISTVNRNEAASDRNKSLKGLLEGKEKLHGEGGLVVEEDDEVVEAAEAGSQQQHLQAVNEDEEYIQKLIALTSRNAQSQYDTNKENYDEDEAGNERAEWGYSPVSPEEDYTTISATPQLDGREWDSLTGAEGPQLNATWGLRRSTRNIGGSYGNGGLKFEEVDLVEPEYEGTGYYWTARSEIHSLQFPPNSETANSTTQGSSGYGPILPVFKSDPQHEKKSTENTNRQQHRKTRSKWRISGKIPKELLGWRGKRSGESGSTDLGRGTYEYL</sequence>
<evidence type="ECO:0000313" key="5">
    <source>
        <dbReference type="Proteomes" id="UP000267821"/>
    </source>
</evidence>
<feature type="signal peptide" evidence="3">
    <location>
        <begin position="1"/>
        <end position="26"/>
    </location>
</feature>
<keyword evidence="2" id="KW-0812">Transmembrane</keyword>
<dbReference type="AlphaFoldDB" id="A0A3N4LC89"/>
<dbReference type="EMBL" id="ML121590">
    <property type="protein sequence ID" value="RPB19348.1"/>
    <property type="molecule type" value="Genomic_DNA"/>
</dbReference>
<feature type="compositionally biased region" description="Basic residues" evidence="1">
    <location>
        <begin position="604"/>
        <end position="615"/>
    </location>
</feature>
<evidence type="ECO:0000256" key="3">
    <source>
        <dbReference type="SAM" id="SignalP"/>
    </source>
</evidence>
<keyword evidence="3" id="KW-0732">Signal</keyword>
<reference evidence="4 5" key="1">
    <citation type="journal article" date="2018" name="Nat. Ecol. Evol.">
        <title>Pezizomycetes genomes reveal the molecular basis of ectomycorrhizal truffle lifestyle.</title>
        <authorList>
            <person name="Murat C."/>
            <person name="Payen T."/>
            <person name="Noel B."/>
            <person name="Kuo A."/>
            <person name="Morin E."/>
            <person name="Chen J."/>
            <person name="Kohler A."/>
            <person name="Krizsan K."/>
            <person name="Balestrini R."/>
            <person name="Da Silva C."/>
            <person name="Montanini B."/>
            <person name="Hainaut M."/>
            <person name="Levati E."/>
            <person name="Barry K.W."/>
            <person name="Belfiori B."/>
            <person name="Cichocki N."/>
            <person name="Clum A."/>
            <person name="Dockter R.B."/>
            <person name="Fauchery L."/>
            <person name="Guy J."/>
            <person name="Iotti M."/>
            <person name="Le Tacon F."/>
            <person name="Lindquist E.A."/>
            <person name="Lipzen A."/>
            <person name="Malagnac F."/>
            <person name="Mello A."/>
            <person name="Molinier V."/>
            <person name="Miyauchi S."/>
            <person name="Poulain J."/>
            <person name="Riccioni C."/>
            <person name="Rubini A."/>
            <person name="Sitrit Y."/>
            <person name="Splivallo R."/>
            <person name="Traeger S."/>
            <person name="Wang M."/>
            <person name="Zifcakova L."/>
            <person name="Wipf D."/>
            <person name="Zambonelli A."/>
            <person name="Paolocci F."/>
            <person name="Nowrousian M."/>
            <person name="Ottonello S."/>
            <person name="Baldrian P."/>
            <person name="Spatafora J.W."/>
            <person name="Henrissat B."/>
            <person name="Nagy L.G."/>
            <person name="Aury J.M."/>
            <person name="Wincker P."/>
            <person name="Grigoriev I.V."/>
            <person name="Bonfante P."/>
            <person name="Martin F.M."/>
        </authorList>
    </citation>
    <scope>NUCLEOTIDE SEQUENCE [LARGE SCALE GENOMIC DNA]</scope>
    <source>
        <strain evidence="4 5">ATCC MYA-4762</strain>
    </source>
</reference>
<evidence type="ECO:0000313" key="4">
    <source>
        <dbReference type="EMBL" id="RPB19348.1"/>
    </source>
</evidence>
<evidence type="ECO:0000256" key="2">
    <source>
        <dbReference type="SAM" id="Phobius"/>
    </source>
</evidence>
<dbReference type="OrthoDB" id="5389104at2759"/>
<gene>
    <name evidence="4" type="ORF">L211DRAFT_637208</name>
</gene>
<feature type="transmembrane region" description="Helical" evidence="2">
    <location>
        <begin position="183"/>
        <end position="206"/>
    </location>
</feature>
<keyword evidence="2" id="KW-0472">Membrane</keyword>
<protein>
    <recommendedName>
        <fullName evidence="6">Extracellular membrane protein CFEM domain-containing protein</fullName>
    </recommendedName>
</protein>
<feature type="region of interest" description="Disordered" evidence="1">
    <location>
        <begin position="461"/>
        <end position="485"/>
    </location>
</feature>
<feature type="compositionally biased region" description="Polar residues" evidence="1">
    <location>
        <begin position="563"/>
        <end position="577"/>
    </location>
</feature>
<keyword evidence="5" id="KW-1185">Reference proteome</keyword>
<accession>A0A3N4LC89</accession>
<feature type="region of interest" description="Disordered" evidence="1">
    <location>
        <begin position="563"/>
        <end position="647"/>
    </location>
</feature>
<evidence type="ECO:0000256" key="1">
    <source>
        <dbReference type="SAM" id="MobiDB-lite"/>
    </source>
</evidence>
<evidence type="ECO:0008006" key="6">
    <source>
        <dbReference type="Google" id="ProtNLM"/>
    </source>
</evidence>
<dbReference type="Proteomes" id="UP000267821">
    <property type="component" value="Unassembled WGS sequence"/>
</dbReference>
<keyword evidence="2" id="KW-1133">Transmembrane helix</keyword>
<name>A0A3N4LC89_9PEZI</name>
<proteinExistence type="predicted"/>
<dbReference type="InParanoid" id="A0A3N4LC89"/>
<organism evidence="4 5">
    <name type="scientific">Terfezia boudieri ATCC MYA-4762</name>
    <dbReference type="NCBI Taxonomy" id="1051890"/>
    <lineage>
        <taxon>Eukaryota</taxon>
        <taxon>Fungi</taxon>
        <taxon>Dikarya</taxon>
        <taxon>Ascomycota</taxon>
        <taxon>Pezizomycotina</taxon>
        <taxon>Pezizomycetes</taxon>
        <taxon>Pezizales</taxon>
        <taxon>Pezizaceae</taxon>
        <taxon>Terfezia</taxon>
    </lineage>
</organism>
<feature type="region of interest" description="Disordered" evidence="1">
    <location>
        <begin position="259"/>
        <end position="299"/>
    </location>
</feature>